<dbReference type="GO" id="GO:0005643">
    <property type="term" value="C:nuclear pore"/>
    <property type="evidence" value="ECO:0007669"/>
    <property type="project" value="TreeGrafter"/>
</dbReference>
<proteinExistence type="predicted"/>
<dbReference type="OrthoDB" id="343070at2759"/>
<evidence type="ECO:0000256" key="1">
    <source>
        <dbReference type="SAM" id="Coils"/>
    </source>
</evidence>
<dbReference type="InterPro" id="IPR012929">
    <property type="entry name" value="Nucleoprot-TPR/MLP1-2_dom"/>
</dbReference>
<dbReference type="GO" id="GO:0006406">
    <property type="term" value="P:mRNA export from nucleus"/>
    <property type="evidence" value="ECO:0007669"/>
    <property type="project" value="TreeGrafter"/>
</dbReference>
<feature type="domain" description="Nucleoprotein TPR/MLP1-2" evidence="2">
    <location>
        <begin position="28"/>
        <end position="99"/>
    </location>
</feature>
<feature type="non-terminal residue" evidence="3">
    <location>
        <position position="1"/>
    </location>
</feature>
<comment type="caution">
    <text evidence="3">The sequence shown here is derived from an EMBL/GenBank/DDBJ whole genome shotgun (WGS) entry which is preliminary data.</text>
</comment>
<gene>
    <name evidence="3" type="ORF">J437_LFUL018131</name>
</gene>
<reference evidence="3" key="2">
    <citation type="submission" date="2017-10" db="EMBL/GenBank/DDBJ databases">
        <title>Ladona fulva Genome sequencing and assembly.</title>
        <authorList>
            <person name="Murali S."/>
            <person name="Richards S."/>
            <person name="Bandaranaike D."/>
            <person name="Bellair M."/>
            <person name="Blankenburg K."/>
            <person name="Chao H."/>
            <person name="Dinh H."/>
            <person name="Doddapaneni H."/>
            <person name="Dugan-Rocha S."/>
            <person name="Elkadiri S."/>
            <person name="Gnanaolivu R."/>
            <person name="Hernandez B."/>
            <person name="Skinner E."/>
            <person name="Javaid M."/>
            <person name="Lee S."/>
            <person name="Li M."/>
            <person name="Ming W."/>
            <person name="Munidasa M."/>
            <person name="Muniz J."/>
            <person name="Nguyen L."/>
            <person name="Hughes D."/>
            <person name="Osuji N."/>
            <person name="Pu L.-L."/>
            <person name="Puazo M."/>
            <person name="Qu C."/>
            <person name="Quiroz J."/>
            <person name="Raj R."/>
            <person name="Weissenberger G."/>
            <person name="Xin Y."/>
            <person name="Zou X."/>
            <person name="Han Y."/>
            <person name="Worley K."/>
            <person name="Muzny D."/>
            <person name="Gibbs R."/>
        </authorList>
    </citation>
    <scope>NUCLEOTIDE SEQUENCE</scope>
    <source>
        <strain evidence="3">Sampled in the wild</strain>
    </source>
</reference>
<keyword evidence="4" id="KW-1185">Reference proteome</keyword>
<dbReference type="GO" id="GO:0006606">
    <property type="term" value="P:protein import into nucleus"/>
    <property type="evidence" value="ECO:0007669"/>
    <property type="project" value="InterPro"/>
</dbReference>
<dbReference type="EMBL" id="KZ309256">
    <property type="protein sequence ID" value="KAG8237968.1"/>
    <property type="molecule type" value="Genomic_DNA"/>
</dbReference>
<evidence type="ECO:0000259" key="2">
    <source>
        <dbReference type="Pfam" id="PF07926"/>
    </source>
</evidence>
<dbReference type="GO" id="GO:0034399">
    <property type="term" value="C:nuclear periphery"/>
    <property type="evidence" value="ECO:0007669"/>
    <property type="project" value="UniProtKB-ARBA"/>
</dbReference>
<reference evidence="3" key="1">
    <citation type="submission" date="2013-04" db="EMBL/GenBank/DDBJ databases">
        <authorList>
            <person name="Qu J."/>
            <person name="Murali S.C."/>
            <person name="Bandaranaike D."/>
            <person name="Bellair M."/>
            <person name="Blankenburg K."/>
            <person name="Chao H."/>
            <person name="Dinh H."/>
            <person name="Doddapaneni H."/>
            <person name="Downs B."/>
            <person name="Dugan-Rocha S."/>
            <person name="Elkadiri S."/>
            <person name="Gnanaolivu R.D."/>
            <person name="Hernandez B."/>
            <person name="Javaid M."/>
            <person name="Jayaseelan J.C."/>
            <person name="Lee S."/>
            <person name="Li M."/>
            <person name="Ming W."/>
            <person name="Munidasa M."/>
            <person name="Muniz J."/>
            <person name="Nguyen L."/>
            <person name="Ongeri F."/>
            <person name="Osuji N."/>
            <person name="Pu L.-L."/>
            <person name="Puazo M."/>
            <person name="Qu C."/>
            <person name="Quiroz J."/>
            <person name="Raj R."/>
            <person name="Weissenberger G."/>
            <person name="Xin Y."/>
            <person name="Zou X."/>
            <person name="Han Y."/>
            <person name="Richards S."/>
            <person name="Worley K."/>
            <person name="Muzny D."/>
            <person name="Gibbs R."/>
        </authorList>
    </citation>
    <scope>NUCLEOTIDE SEQUENCE</scope>
    <source>
        <strain evidence="3">Sampled in the wild</strain>
    </source>
</reference>
<keyword evidence="1" id="KW-0175">Coiled coil</keyword>
<organism evidence="3 4">
    <name type="scientific">Ladona fulva</name>
    <name type="common">Scarce chaser dragonfly</name>
    <name type="synonym">Libellula fulva</name>
    <dbReference type="NCBI Taxonomy" id="123851"/>
    <lineage>
        <taxon>Eukaryota</taxon>
        <taxon>Metazoa</taxon>
        <taxon>Ecdysozoa</taxon>
        <taxon>Arthropoda</taxon>
        <taxon>Hexapoda</taxon>
        <taxon>Insecta</taxon>
        <taxon>Pterygota</taxon>
        <taxon>Palaeoptera</taxon>
        <taxon>Odonata</taxon>
        <taxon>Epiprocta</taxon>
        <taxon>Anisoptera</taxon>
        <taxon>Libelluloidea</taxon>
        <taxon>Libellulidae</taxon>
        <taxon>Ladona</taxon>
    </lineage>
</organism>
<dbReference type="PANTHER" id="PTHR18898">
    <property type="entry name" value="NUCLEOPROTEIN TPR-RELATED"/>
    <property type="match status" value="1"/>
</dbReference>
<dbReference type="GO" id="GO:1901673">
    <property type="term" value="P:regulation of mitotic spindle assembly"/>
    <property type="evidence" value="ECO:0007669"/>
    <property type="project" value="TreeGrafter"/>
</dbReference>
<name>A0A8K0KPD8_LADFU</name>
<dbReference type="Proteomes" id="UP000792457">
    <property type="component" value="Unassembled WGS sequence"/>
</dbReference>
<evidence type="ECO:0000313" key="4">
    <source>
        <dbReference type="Proteomes" id="UP000792457"/>
    </source>
</evidence>
<dbReference type="AlphaFoldDB" id="A0A8K0KPD8"/>
<protein>
    <recommendedName>
        <fullName evidence="2">Nucleoprotein TPR/MLP1-2 domain-containing protein</fullName>
    </recommendedName>
</protein>
<feature type="coiled-coil region" evidence="1">
    <location>
        <begin position="153"/>
        <end position="452"/>
    </location>
</feature>
<dbReference type="Pfam" id="PF07926">
    <property type="entry name" value="TPR_MLP1_2"/>
    <property type="match status" value="1"/>
</dbReference>
<sequence length="456" mass="51935">MKKDRMVLTHKTDPLTGNFGGVVSSSLALKTLREELASIRTASEKLTLENSELSDSLSVDKKAWEERERLLNVELEETCKRLGELETQNSLLLDQLEELGTRTAKLLADKEFKDPNASLDSSVTEFGEQKTSEQLLQVISYLRKERAIASSKLDVANAEKTRLQCRLHSVECQLEDARRILAEERERSETTILNSARQSELLRKVATLNALTDSNRALRLERDELQSKLREVTACQETLQEEVAPLQVKHRELQSKFDNIMLENQALRGEATRWRARANTLQERANKIAPEDLKRAQAERDNALKQLAQEREESAKRLGAERHRMEEEAAAASAQLAKVRSELRELQASLKSKDEEITRISEDLGNREALLSDAKNKEIQIRKIAKNYKTKFEELSKSVEEEKKKAVELLNAPGGSGEPSQEVKERLKDEARKEMELKMKDLDEKHAEQLKEASEV</sequence>
<dbReference type="GO" id="GO:0017056">
    <property type="term" value="F:structural constituent of nuclear pore"/>
    <property type="evidence" value="ECO:0007669"/>
    <property type="project" value="TreeGrafter"/>
</dbReference>
<dbReference type="PANTHER" id="PTHR18898:SF2">
    <property type="entry name" value="NUCLEOPROTEIN TPR"/>
    <property type="match status" value="1"/>
</dbReference>
<evidence type="ECO:0000313" key="3">
    <source>
        <dbReference type="EMBL" id="KAG8237968.1"/>
    </source>
</evidence>
<accession>A0A8K0KPD8</accession>